<dbReference type="AlphaFoldDB" id="B8BZC8"/>
<keyword evidence="3" id="KW-1185">Reference proteome</keyword>
<proteinExistence type="predicted"/>
<evidence type="ECO:0000313" key="3">
    <source>
        <dbReference type="Proteomes" id="UP000001449"/>
    </source>
</evidence>
<dbReference type="Proteomes" id="UP000001449">
    <property type="component" value="Chromosome 4"/>
</dbReference>
<dbReference type="PANTHER" id="PTHR35791">
    <property type="entry name" value="UPF0754 MEMBRANE PROTEIN YHEB"/>
    <property type="match status" value="1"/>
</dbReference>
<accession>B8BZC8</accession>
<evidence type="ECO:0000256" key="1">
    <source>
        <dbReference type="SAM" id="Phobius"/>
    </source>
</evidence>
<dbReference type="eggNOG" id="ENOG502RMTT">
    <property type="taxonomic scope" value="Eukaryota"/>
</dbReference>
<sequence>MSNWKAYSIIPFVAGFVGWFTNYLAVQMIFFPIKWRGVPFYRVEGEPLGFFGWQGIVPAKTLKMSEAMVNTTINDLLTMEEIIQRLDPDTVADILLPSSGKIVQPFIDELLADKPTTLRSFASSYATDADGWVQQKLAHKFLRDLTKDVQNNIGSICNLRNCVVEMMMSDRSLLGKLFQISGKDELQFLTDSGLWFGFLLGMIQLVVALYWDNPWTLSMGGLVVGLATNWLALKWIFEPVSPLKIGPIVLQGLFLRRQNEVSADFAKFFASRGEQCDYLIDAMRCHRPFCELVSHHTPRAHHMFILVLTSRQLWSSMLTDATTLPEWEKLLANRFAIFTKDATFGAVDLQLKSRKLQAASAKTCATLFNYLSDLHGYVDEALEIEQTLRARMMAMTSAQFERVLHPIFEEDELTLILAGGGLGFLAGLIQQLVSTGSIILPRFSFGDQTKLISTLGSIIGLYAVSLALKPRKSLVLFMKRLIDRTRSLKKNTKRLGRYLRGQKPSSI</sequence>
<dbReference type="PaxDb" id="35128-Thaps4465"/>
<dbReference type="EMBL" id="CM000641">
    <property type="protein sequence ID" value="EED93327.1"/>
    <property type="molecule type" value="Genomic_DNA"/>
</dbReference>
<dbReference type="PANTHER" id="PTHR35791:SF1">
    <property type="entry name" value="UPF0754 MEMBRANE PROTEIN YHEB"/>
    <property type="match status" value="1"/>
</dbReference>
<dbReference type="GeneID" id="7447957"/>
<dbReference type="KEGG" id="tps:THAPSDRAFT_4465"/>
<reference evidence="2 3" key="2">
    <citation type="journal article" date="2008" name="Nature">
        <title>The Phaeodactylum genome reveals the evolutionary history of diatom genomes.</title>
        <authorList>
            <person name="Bowler C."/>
            <person name="Allen A.E."/>
            <person name="Badger J.H."/>
            <person name="Grimwood J."/>
            <person name="Jabbari K."/>
            <person name="Kuo A."/>
            <person name="Maheswari U."/>
            <person name="Martens C."/>
            <person name="Maumus F."/>
            <person name="Otillar R.P."/>
            <person name="Rayko E."/>
            <person name="Salamov A."/>
            <person name="Vandepoele K."/>
            <person name="Beszteri B."/>
            <person name="Gruber A."/>
            <person name="Heijde M."/>
            <person name="Katinka M."/>
            <person name="Mock T."/>
            <person name="Valentin K."/>
            <person name="Verret F."/>
            <person name="Berges J.A."/>
            <person name="Brownlee C."/>
            <person name="Cadoret J.P."/>
            <person name="Chiovitti A."/>
            <person name="Choi C.J."/>
            <person name="Coesel S."/>
            <person name="De Martino A."/>
            <person name="Detter J.C."/>
            <person name="Durkin C."/>
            <person name="Falciatore A."/>
            <person name="Fournet J."/>
            <person name="Haruta M."/>
            <person name="Huysman M.J."/>
            <person name="Jenkins B.D."/>
            <person name="Jiroutova K."/>
            <person name="Jorgensen R.E."/>
            <person name="Joubert Y."/>
            <person name="Kaplan A."/>
            <person name="Kroger N."/>
            <person name="Kroth P.G."/>
            <person name="La Roche J."/>
            <person name="Lindquist E."/>
            <person name="Lommer M."/>
            <person name="Martin-Jezequel V."/>
            <person name="Lopez P.J."/>
            <person name="Lucas S."/>
            <person name="Mangogna M."/>
            <person name="McGinnis K."/>
            <person name="Medlin L.K."/>
            <person name="Montsant A."/>
            <person name="Oudot-Le Secq M.P."/>
            <person name="Napoli C."/>
            <person name="Obornik M."/>
            <person name="Parker M.S."/>
            <person name="Petit J.L."/>
            <person name="Porcel B.M."/>
            <person name="Poulsen N."/>
            <person name="Robison M."/>
            <person name="Rychlewski L."/>
            <person name="Rynearson T.A."/>
            <person name="Schmutz J."/>
            <person name="Shapiro H."/>
            <person name="Siaut M."/>
            <person name="Stanley M."/>
            <person name="Sussman M.R."/>
            <person name="Taylor A.R."/>
            <person name="Vardi A."/>
            <person name="von Dassow P."/>
            <person name="Vyverman W."/>
            <person name="Willis A."/>
            <person name="Wyrwicz L.S."/>
            <person name="Rokhsar D.S."/>
            <person name="Weissenbach J."/>
            <person name="Armbrust E.V."/>
            <person name="Green B.R."/>
            <person name="Van de Peer Y."/>
            <person name="Grigoriev I.V."/>
        </authorList>
    </citation>
    <scope>NUCLEOTIDE SEQUENCE [LARGE SCALE GENOMIC DNA]</scope>
    <source>
        <strain evidence="2 3">CCMP1335</strain>
    </source>
</reference>
<keyword evidence="1" id="KW-0812">Transmembrane</keyword>
<dbReference type="OMA" id="PFFAAIW"/>
<name>B8BZC8_THAPS</name>
<evidence type="ECO:0000313" key="2">
    <source>
        <dbReference type="EMBL" id="EED93327.1"/>
    </source>
</evidence>
<keyword evidence="1" id="KW-1133">Transmembrane helix</keyword>
<feature type="transmembrane region" description="Helical" evidence="1">
    <location>
        <begin position="6"/>
        <end position="26"/>
    </location>
</feature>
<gene>
    <name evidence="2" type="ORF">THAPSDRAFT_4465</name>
</gene>
<organism evidence="2 3">
    <name type="scientific">Thalassiosira pseudonana</name>
    <name type="common">Marine diatom</name>
    <name type="synonym">Cyclotella nana</name>
    <dbReference type="NCBI Taxonomy" id="35128"/>
    <lineage>
        <taxon>Eukaryota</taxon>
        <taxon>Sar</taxon>
        <taxon>Stramenopiles</taxon>
        <taxon>Ochrophyta</taxon>
        <taxon>Bacillariophyta</taxon>
        <taxon>Coscinodiscophyceae</taxon>
        <taxon>Thalassiosirophycidae</taxon>
        <taxon>Thalassiosirales</taxon>
        <taxon>Thalassiosiraceae</taxon>
        <taxon>Thalassiosira</taxon>
    </lineage>
</organism>
<protein>
    <recommendedName>
        <fullName evidence="4">DUF445 domain-containing protein</fullName>
    </recommendedName>
</protein>
<evidence type="ECO:0008006" key="4">
    <source>
        <dbReference type="Google" id="ProtNLM"/>
    </source>
</evidence>
<dbReference type="InParanoid" id="B8BZC8"/>
<reference evidence="2 3" key="1">
    <citation type="journal article" date="2004" name="Science">
        <title>The genome of the diatom Thalassiosira pseudonana: ecology, evolution, and metabolism.</title>
        <authorList>
            <person name="Armbrust E.V."/>
            <person name="Berges J.A."/>
            <person name="Bowler C."/>
            <person name="Green B.R."/>
            <person name="Martinez D."/>
            <person name="Putnam N.H."/>
            <person name="Zhou S."/>
            <person name="Allen A.E."/>
            <person name="Apt K.E."/>
            <person name="Bechner M."/>
            <person name="Brzezinski M.A."/>
            <person name="Chaal B.K."/>
            <person name="Chiovitti A."/>
            <person name="Davis A.K."/>
            <person name="Demarest M.S."/>
            <person name="Detter J.C."/>
            <person name="Glavina T."/>
            <person name="Goodstein D."/>
            <person name="Hadi M.Z."/>
            <person name="Hellsten U."/>
            <person name="Hildebrand M."/>
            <person name="Jenkins B.D."/>
            <person name="Jurka J."/>
            <person name="Kapitonov V.V."/>
            <person name="Kroger N."/>
            <person name="Lau W.W."/>
            <person name="Lane T.W."/>
            <person name="Larimer F.W."/>
            <person name="Lippmeier J.C."/>
            <person name="Lucas S."/>
            <person name="Medina M."/>
            <person name="Montsant A."/>
            <person name="Obornik M."/>
            <person name="Parker M.S."/>
            <person name="Palenik B."/>
            <person name="Pazour G.J."/>
            <person name="Richardson P.M."/>
            <person name="Rynearson T.A."/>
            <person name="Saito M.A."/>
            <person name="Schwartz D.C."/>
            <person name="Thamatrakoln K."/>
            <person name="Valentin K."/>
            <person name="Vardi A."/>
            <person name="Wilkerson F.P."/>
            <person name="Rokhsar D.S."/>
        </authorList>
    </citation>
    <scope>NUCLEOTIDE SEQUENCE [LARGE SCALE GENOMIC DNA]</scope>
    <source>
        <strain evidence="2 3">CCMP1335</strain>
    </source>
</reference>
<dbReference type="HOGENOM" id="CLU_028773_0_0_1"/>
<dbReference type="RefSeq" id="XP_002289790.1">
    <property type="nucleotide sequence ID" value="XM_002289754.1"/>
</dbReference>
<keyword evidence="1" id="KW-0472">Membrane</keyword>